<name>A0A6I9W0V9_9HYME</name>
<dbReference type="InterPro" id="IPR038602">
    <property type="entry name" value="Mite_allergen_7_sf"/>
</dbReference>
<keyword evidence="1" id="KW-0732">Signal</keyword>
<proteinExistence type="predicted"/>
<dbReference type="RefSeq" id="XP_011635244.1">
    <property type="nucleotide sequence ID" value="XM_011636942.2"/>
</dbReference>
<dbReference type="GeneID" id="105425924"/>
<reference evidence="3" key="1">
    <citation type="submission" date="2025-08" db="UniProtKB">
        <authorList>
            <consortium name="RefSeq"/>
        </authorList>
    </citation>
    <scope>IDENTIFICATION</scope>
</reference>
<evidence type="ECO:0000256" key="1">
    <source>
        <dbReference type="SAM" id="SignalP"/>
    </source>
</evidence>
<keyword evidence="2" id="KW-1185">Reference proteome</keyword>
<dbReference type="Gene3D" id="3.15.10.50">
    <property type="match status" value="1"/>
</dbReference>
<dbReference type="InterPro" id="IPR020234">
    <property type="entry name" value="Mite_allergen_group-7"/>
</dbReference>
<feature type="chain" id="PRO_5026874760" evidence="1">
    <location>
        <begin position="23"/>
        <end position="244"/>
    </location>
</feature>
<dbReference type="OrthoDB" id="6419576at2759"/>
<dbReference type="Proteomes" id="UP000504615">
    <property type="component" value="Unplaced"/>
</dbReference>
<dbReference type="KEGG" id="pbar:105425924"/>
<evidence type="ECO:0000313" key="2">
    <source>
        <dbReference type="Proteomes" id="UP000504615"/>
    </source>
</evidence>
<evidence type="ECO:0000313" key="3">
    <source>
        <dbReference type="RefSeq" id="XP_011635244.1"/>
    </source>
</evidence>
<feature type="signal peptide" evidence="1">
    <location>
        <begin position="1"/>
        <end position="22"/>
    </location>
</feature>
<accession>A0A6I9W0V9</accession>
<gene>
    <name evidence="3" type="primary">LOC105425924</name>
</gene>
<sequence length="244" mass="28534">MADQVQLIFLLIIALMYDALLASEDNPRVVQFVEVRANLNNVVDKLLPSIRKTILKNGMDPMQLVDISEYIFPHLPGKLKGNIDLKKGWMQNLSQIKRSNNVTAIYKDKRLSLDMNLGFDVMDFNYEYYLQHLLYKRHGDMYGRFYKLDVNVVMSVDLLNYYLILDSIKFSDVWKYDIKFEGRLLDPILNAATKVITSIFRNQVLTVIENYAKLIFSAKLDEWNKISQPNRTALIEEWLDIVKI</sequence>
<dbReference type="Pfam" id="PF16984">
    <property type="entry name" value="Grp7_allergen"/>
    <property type="match status" value="1"/>
</dbReference>
<organism evidence="2 3">
    <name type="scientific">Pogonomyrmex barbatus</name>
    <name type="common">red harvester ant</name>
    <dbReference type="NCBI Taxonomy" id="144034"/>
    <lineage>
        <taxon>Eukaryota</taxon>
        <taxon>Metazoa</taxon>
        <taxon>Ecdysozoa</taxon>
        <taxon>Arthropoda</taxon>
        <taxon>Hexapoda</taxon>
        <taxon>Insecta</taxon>
        <taxon>Pterygota</taxon>
        <taxon>Neoptera</taxon>
        <taxon>Endopterygota</taxon>
        <taxon>Hymenoptera</taxon>
        <taxon>Apocrita</taxon>
        <taxon>Aculeata</taxon>
        <taxon>Formicoidea</taxon>
        <taxon>Formicidae</taxon>
        <taxon>Myrmicinae</taxon>
        <taxon>Pogonomyrmex</taxon>
    </lineage>
</organism>
<protein>
    <submittedName>
        <fullName evidence="3">Uncharacterized protein LOC105425924</fullName>
    </submittedName>
</protein>
<dbReference type="AlphaFoldDB" id="A0A6I9W0V9"/>